<dbReference type="Proteomes" id="UP000722485">
    <property type="component" value="Unassembled WGS sequence"/>
</dbReference>
<gene>
    <name evidence="3" type="ORF">G7Z17_g11821</name>
</gene>
<dbReference type="PANTHER" id="PTHR23159">
    <property type="entry name" value="CENTROSOMAL PROTEIN 2"/>
    <property type="match status" value="1"/>
</dbReference>
<dbReference type="PANTHER" id="PTHR23159:SF66">
    <property type="entry name" value="OS04G0158400 PROTEIN"/>
    <property type="match status" value="1"/>
</dbReference>
<organism evidence="3 4">
    <name type="scientific">Cylindrodendrum hubeiense</name>
    <dbReference type="NCBI Taxonomy" id="595255"/>
    <lineage>
        <taxon>Eukaryota</taxon>
        <taxon>Fungi</taxon>
        <taxon>Dikarya</taxon>
        <taxon>Ascomycota</taxon>
        <taxon>Pezizomycotina</taxon>
        <taxon>Sordariomycetes</taxon>
        <taxon>Hypocreomycetidae</taxon>
        <taxon>Hypocreales</taxon>
        <taxon>Nectriaceae</taxon>
        <taxon>Cylindrodendrum</taxon>
    </lineage>
</organism>
<feature type="coiled-coil region" evidence="1">
    <location>
        <begin position="265"/>
        <end position="365"/>
    </location>
</feature>
<feature type="coiled-coil region" evidence="1">
    <location>
        <begin position="184"/>
        <end position="239"/>
    </location>
</feature>
<dbReference type="EMBL" id="JAANBB010000475">
    <property type="protein sequence ID" value="KAF7541999.1"/>
    <property type="molecule type" value="Genomic_DNA"/>
</dbReference>
<feature type="coiled-coil region" evidence="1">
    <location>
        <begin position="437"/>
        <end position="513"/>
    </location>
</feature>
<reference evidence="3" key="1">
    <citation type="submission" date="2020-03" db="EMBL/GenBank/DDBJ databases">
        <title>Draft Genome Sequence of Cylindrodendrum hubeiense.</title>
        <authorList>
            <person name="Buettner E."/>
            <person name="Kellner H."/>
        </authorList>
    </citation>
    <scope>NUCLEOTIDE SEQUENCE</scope>
    <source>
        <strain evidence="3">IHI 201604</strain>
    </source>
</reference>
<accession>A0A9P5GV78</accession>
<proteinExistence type="predicted"/>
<comment type="caution">
    <text evidence="3">The sequence shown here is derived from an EMBL/GenBank/DDBJ whole genome shotgun (WGS) entry which is preliminary data.</text>
</comment>
<name>A0A9P5GV78_9HYPO</name>
<evidence type="ECO:0000313" key="4">
    <source>
        <dbReference type="Proteomes" id="UP000722485"/>
    </source>
</evidence>
<feature type="region of interest" description="Disordered" evidence="2">
    <location>
        <begin position="1227"/>
        <end position="1274"/>
    </location>
</feature>
<keyword evidence="4" id="KW-1185">Reference proteome</keyword>
<feature type="region of interest" description="Disordered" evidence="2">
    <location>
        <begin position="789"/>
        <end position="873"/>
    </location>
</feature>
<feature type="compositionally biased region" description="Polar residues" evidence="2">
    <location>
        <begin position="831"/>
        <end position="843"/>
    </location>
</feature>
<evidence type="ECO:0000256" key="2">
    <source>
        <dbReference type="SAM" id="MobiDB-lite"/>
    </source>
</evidence>
<protein>
    <submittedName>
        <fullName evidence="3">Uncharacterized protein</fullName>
    </submittedName>
</protein>
<feature type="region of interest" description="Disordered" evidence="2">
    <location>
        <begin position="1017"/>
        <end position="1038"/>
    </location>
</feature>
<dbReference type="OrthoDB" id="4777753at2759"/>
<evidence type="ECO:0000313" key="3">
    <source>
        <dbReference type="EMBL" id="KAF7541999.1"/>
    </source>
</evidence>
<evidence type="ECO:0000256" key="1">
    <source>
        <dbReference type="SAM" id="Coils"/>
    </source>
</evidence>
<dbReference type="AlphaFoldDB" id="A0A9P5GV78"/>
<feature type="compositionally biased region" description="Basic and acidic residues" evidence="2">
    <location>
        <begin position="804"/>
        <end position="815"/>
    </location>
</feature>
<keyword evidence="1" id="KW-0175">Coiled coil</keyword>
<feature type="compositionally biased region" description="Basic residues" evidence="2">
    <location>
        <begin position="789"/>
        <end position="803"/>
    </location>
</feature>
<sequence>MNQTTLTLGSQGLALFDPDVVKTRVAEVTLNMKTMEEALKKMRRGAIDKAVEAGYTPSAREKVSGWSNRYVEMANQIQDVRTDADRFKAMDARLIETANAADKARQPMSAPRDGFLQVIVRLGRNQHEFQQALEALGASGTLTPEVQKALDAAAHAAEAELHGVDCTQPSQLLGFKSSRPPPKVLDLESRVSQLEHELEAARQDIKVKAGSIDILSRGRDRLEEDLAAEKATVRRLKFEAAQSAAGVARVDGVVQEQRIEITTIRLDLEDKSQELNACLEALSERDADLTTANTKLGARDLEIAAHRDVLRDRNEKLRDSAQQLKAVREELGDSIRQLEQAREEMEDSSRQLKEVREDLQSREDRLRSSALDLKQIREELVIQGQESARELTEVRSDLRDREQEIRDATRQLTEAWGDMSKQGRESAHELTEARSALRDREEEVMSVTRQLTNVQQELHGSTQQLTQVQSDLKDCEERLRDSTRELAAFRKDLQDSAQEIATVREQLRDSTRQVTDVQVRSQELEKTLQCSAVALASSRSETAEARRVGMGKTDAAVSLMSMAGVGTELHLQTLLKRVSEDPFSETGSEASKSWRMLPSLSSAESLKQTADTRGAGAIMLDALATILSGDVPRLWGVLCALNEALKDAIYCPLIVVRMLLEAFAELMPRSELHLVHRIAMGIVATYLGSIWPLTMSRVSRVLRAIKASDSKAAEVVKGLYTDEPAFDNSMQSDQGLILGFNYQPRGVLIVHPENRTVQWVDQIKASSGNLKTEVSTLSRLFQILSLSHHHHHNNNSNNNHHHHHNDDKMPKDNRNRSNNRQEPYGRGQSRGRPTNVSDANNTAVGGGRRGGPAREQSAASQPGTQLVHRSPRDVQVPTMMLGGLRPGGDPLLVVPTLDTDVFVDKSGQVRAALPVNRRQGGGRQDELAAPFPNIEGAYEFTTRHLNSIAHLAGQVALNSDDGKVAGMIYPVNNKTWASCRKKGMEIRTLQHSVETLSLNRNVARCPSRVLEVLEDRDEEIEEDVPPAGQSAGAQTDGPKCAKCGSSSHKLSWCLSCNEKGIMDGCPRCNTLEHEVKDCPVISKMQPREQVNELLYGRANMPPFNGKPWWLQFSAFIEGMPNPALPRAFPWSSSFAKAMRKDVAKLQLALDRHSDRNKLPVDPATKDWETAKTTVFKSKARASAEKLASRSAAVDKLHTFMAGVIREDPSVLATAADRGANFARVQQQALPTDREPAPAFNLDDEALEDRLERPSSPEFDVGSGMGQEDEYMTGQ</sequence>